<feature type="transmembrane region" description="Helical" evidence="1">
    <location>
        <begin position="44"/>
        <end position="63"/>
    </location>
</feature>
<dbReference type="Proteomes" id="UP000427769">
    <property type="component" value="Chromosome"/>
</dbReference>
<feature type="transmembrane region" description="Helical" evidence="1">
    <location>
        <begin position="93"/>
        <end position="116"/>
    </location>
</feature>
<dbReference type="EMBL" id="AP021875">
    <property type="protein sequence ID" value="BBO78525.1"/>
    <property type="molecule type" value="Genomic_DNA"/>
</dbReference>
<evidence type="ECO:0000256" key="1">
    <source>
        <dbReference type="SAM" id="Phobius"/>
    </source>
</evidence>
<evidence type="ECO:0000313" key="2">
    <source>
        <dbReference type="EMBL" id="BBO78525.1"/>
    </source>
</evidence>
<accession>A0A5K7ZCM0</accession>
<keyword evidence="1" id="KW-1133">Transmembrane helix</keyword>
<reference evidence="2 3" key="1">
    <citation type="submission" date="2019-11" db="EMBL/GenBank/DDBJ databases">
        <title>Comparative genomics of hydrocarbon-degrading Desulfosarcina strains.</title>
        <authorList>
            <person name="Watanabe M."/>
            <person name="Kojima H."/>
            <person name="Fukui M."/>
        </authorList>
    </citation>
    <scope>NUCLEOTIDE SEQUENCE [LARGE SCALE GENOMIC DNA]</scope>
    <source>
        <strain evidence="2 3">PP31</strain>
    </source>
</reference>
<proteinExistence type="predicted"/>
<name>A0A5K7ZCM0_9BACT</name>
<protein>
    <submittedName>
        <fullName evidence="2">Uncharacterized protein</fullName>
    </submittedName>
</protein>
<organism evidence="2 3">
    <name type="scientific">Desulfosarcina widdelii</name>
    <dbReference type="NCBI Taxonomy" id="947919"/>
    <lineage>
        <taxon>Bacteria</taxon>
        <taxon>Pseudomonadati</taxon>
        <taxon>Thermodesulfobacteriota</taxon>
        <taxon>Desulfobacteria</taxon>
        <taxon>Desulfobacterales</taxon>
        <taxon>Desulfosarcinaceae</taxon>
        <taxon>Desulfosarcina</taxon>
    </lineage>
</organism>
<dbReference type="RefSeq" id="WP_155307149.1">
    <property type="nucleotide sequence ID" value="NZ_AP021875.1"/>
</dbReference>
<sequence length="165" mass="18556">MKTGIKRKKKLDKFTLKEYGINAVLMAIIFLFGLYFSWELSNFAGMLYLLLWVASYFVIHATTCRNCVYHGKQCPVPLEGGCSHLTFERGNNFGLIAGVGGLLAFFLRLCIPYVAIIKAGSMMYFVLYSGIVILFFYVLLYHTGCPNCINTKCPMNPDFNAPSQS</sequence>
<keyword evidence="1" id="KW-0472">Membrane</keyword>
<feature type="transmembrane region" description="Helical" evidence="1">
    <location>
        <begin position="20"/>
        <end position="38"/>
    </location>
</feature>
<evidence type="ECO:0000313" key="3">
    <source>
        <dbReference type="Proteomes" id="UP000427769"/>
    </source>
</evidence>
<dbReference type="AlphaFoldDB" id="A0A5K7ZCM0"/>
<dbReference type="KEGG" id="dwd:DSCW_59420"/>
<keyword evidence="1" id="KW-0812">Transmembrane</keyword>
<keyword evidence="3" id="KW-1185">Reference proteome</keyword>
<feature type="transmembrane region" description="Helical" evidence="1">
    <location>
        <begin position="122"/>
        <end position="140"/>
    </location>
</feature>
<gene>
    <name evidence="2" type="ORF">DSCW_59420</name>
</gene>